<evidence type="ECO:0000313" key="1">
    <source>
        <dbReference type="Proteomes" id="UP000095286"/>
    </source>
</evidence>
<protein>
    <submittedName>
        <fullName evidence="2">Uncharacterized protein</fullName>
    </submittedName>
</protein>
<accession>A0AC35THU8</accession>
<name>A0AC35THU8_9BILA</name>
<sequence>MKGWYGAIVILMVFMSCGFGKEIRFRYPTANLYRESVLERPRSNYLPMNEEHLSLRPRIPKLVNQMKLLTPETVNSPHNFGFMRRRDAIRWSPKSMADVTGKLIRQLHSKKPFVWYNKKQKNPTMARPYGSPLTN</sequence>
<proteinExistence type="predicted"/>
<reference evidence="2" key="1">
    <citation type="submission" date="2016-11" db="UniProtKB">
        <authorList>
            <consortium name="WormBaseParasite"/>
        </authorList>
    </citation>
    <scope>IDENTIFICATION</scope>
    <source>
        <strain evidence="2">KR3021</strain>
    </source>
</reference>
<dbReference type="Proteomes" id="UP000095286">
    <property type="component" value="Unplaced"/>
</dbReference>
<evidence type="ECO:0000313" key="2">
    <source>
        <dbReference type="WBParaSite" id="RSKR_0000071600.1"/>
    </source>
</evidence>
<dbReference type="WBParaSite" id="RSKR_0000071600.1">
    <property type="protein sequence ID" value="RSKR_0000071600.1"/>
    <property type="gene ID" value="RSKR_0000071600"/>
</dbReference>
<organism evidence="1 2">
    <name type="scientific">Rhabditophanes sp. KR3021</name>
    <dbReference type="NCBI Taxonomy" id="114890"/>
    <lineage>
        <taxon>Eukaryota</taxon>
        <taxon>Metazoa</taxon>
        <taxon>Ecdysozoa</taxon>
        <taxon>Nematoda</taxon>
        <taxon>Chromadorea</taxon>
        <taxon>Rhabditida</taxon>
        <taxon>Tylenchina</taxon>
        <taxon>Panagrolaimomorpha</taxon>
        <taxon>Strongyloidoidea</taxon>
        <taxon>Alloionematidae</taxon>
        <taxon>Rhabditophanes</taxon>
    </lineage>
</organism>